<dbReference type="GO" id="GO:0008168">
    <property type="term" value="F:methyltransferase activity"/>
    <property type="evidence" value="ECO:0007669"/>
    <property type="project" value="UniProtKB-KW"/>
</dbReference>
<feature type="transmembrane region" description="Helical" evidence="5">
    <location>
        <begin position="441"/>
        <end position="461"/>
    </location>
</feature>
<evidence type="ECO:0000256" key="2">
    <source>
        <dbReference type="ARBA" id="ARBA00022603"/>
    </source>
</evidence>
<gene>
    <name evidence="7" type="primary">eef1aknmt</name>
    <name evidence="7" type="ORF">SNAT2548_LOCUS5815</name>
</gene>
<dbReference type="Proteomes" id="UP000604046">
    <property type="component" value="Unassembled WGS sequence"/>
</dbReference>
<dbReference type="GO" id="GO:0022857">
    <property type="term" value="F:transmembrane transporter activity"/>
    <property type="evidence" value="ECO:0007669"/>
    <property type="project" value="InterPro"/>
</dbReference>
<evidence type="ECO:0000313" key="8">
    <source>
        <dbReference type="Proteomes" id="UP000604046"/>
    </source>
</evidence>
<keyword evidence="3" id="KW-0808">Transferase</keyword>
<keyword evidence="5" id="KW-0812">Transmembrane</keyword>
<dbReference type="InterPro" id="IPR041698">
    <property type="entry name" value="Methyltransf_25"/>
</dbReference>
<feature type="compositionally biased region" description="Low complexity" evidence="4">
    <location>
        <begin position="7"/>
        <end position="21"/>
    </location>
</feature>
<dbReference type="SUPFAM" id="SSF53335">
    <property type="entry name" value="S-adenosyl-L-methionine-dependent methyltransferases"/>
    <property type="match status" value="1"/>
</dbReference>
<dbReference type="CDD" id="cd06174">
    <property type="entry name" value="MFS"/>
    <property type="match status" value="1"/>
</dbReference>
<keyword evidence="5" id="KW-0472">Membrane</keyword>
<evidence type="ECO:0000259" key="6">
    <source>
        <dbReference type="Pfam" id="PF13649"/>
    </source>
</evidence>
<feature type="transmembrane region" description="Helical" evidence="5">
    <location>
        <begin position="707"/>
        <end position="729"/>
    </location>
</feature>
<dbReference type="OrthoDB" id="413480at2759"/>
<feature type="transmembrane region" description="Helical" evidence="5">
    <location>
        <begin position="500"/>
        <end position="519"/>
    </location>
</feature>
<name>A0A812JC89_9DINO</name>
<feature type="transmembrane region" description="Helical" evidence="5">
    <location>
        <begin position="468"/>
        <end position="488"/>
    </location>
</feature>
<proteinExistence type="inferred from homology"/>
<feature type="transmembrane region" description="Helical" evidence="5">
    <location>
        <begin position="590"/>
        <end position="609"/>
    </location>
</feature>
<dbReference type="Pfam" id="PF13649">
    <property type="entry name" value="Methyltransf_25"/>
    <property type="match status" value="1"/>
</dbReference>
<evidence type="ECO:0000256" key="5">
    <source>
        <dbReference type="SAM" id="Phobius"/>
    </source>
</evidence>
<dbReference type="Pfam" id="PF07690">
    <property type="entry name" value="MFS_1"/>
    <property type="match status" value="1"/>
</dbReference>
<accession>A0A812JC89</accession>
<dbReference type="PANTHER" id="PTHR12176">
    <property type="entry name" value="SAM-DEPENDENT METHYLTRANSFERASE SUPERFAMILY PROTEIN"/>
    <property type="match status" value="1"/>
</dbReference>
<reference evidence="7" key="1">
    <citation type="submission" date="2021-02" db="EMBL/GenBank/DDBJ databases">
        <authorList>
            <person name="Dougan E. K."/>
            <person name="Rhodes N."/>
            <person name="Thang M."/>
            <person name="Chan C."/>
        </authorList>
    </citation>
    <scope>NUCLEOTIDE SEQUENCE</scope>
</reference>
<dbReference type="Gene3D" id="1.20.1250.20">
    <property type="entry name" value="MFS general substrate transporter like domains"/>
    <property type="match status" value="2"/>
</dbReference>
<sequence>MTKLRQSRSSSKGSTATSATQPGSETPRRRYETRTFWDQWYRKHGEAVEWSGPVNDTVWQAIMDVLKGLPQSAEPLRVCELGCGCSHLAPLLRDAGVTVIGVDFSQEVINANRIRHPDIQWECWDALQLADRFDPGYFDAIVGKTLIDCFLTRTDAAGSIRRMLQQCHIVLKEHGCMMLLDKASSDTIIGRGRARQLTVDSHKMLTFRVLQPQPRQNCGTSLPAEECDASQRQWELEIEPTLHKHFVVRPAAAGCGSLVVWSTDNVATAAGIETGDLILGYRRSGFKNMTVGNATETAKAIRTSLKSLTLLMERPASGAARRKTASLKTRLMSRQSTSQSKIRAWTCVTVIAYQSLTTVIVGLTLNELAKRMDLDNGLQLHGLFLGRAIGAVFGTMLGGWLCDVCPIKIAMCCCIGSSALSVVAVPFAASTGSLHILSGNFFLLGCCGSALVSFTVSAACWSFPGKEVGPILALCNGAFGMTSAALPLTFKLLQMQGDPVAEYSFVALCAAPPLAFLAASQAPQRPVEKSAELESDDSSEDVTGFWSATTKRWLAVIAAAVAQFIFSGANSALLGWIVSYADGELHDPEVAPILVSLLQGSLMFGSFGASRYQQYFCLWDLARGQVLLVLLGLACWLPFTNSVLATVLALIWYGLAGGPLVTYCSTLLNQHCSPTGFQLAVINVGGNFGASAGPFLVGMLMIRLGPRALPCSVGGAFGIALLGFAAASLPRFSLMRRDSKTTALLSEG</sequence>
<dbReference type="EMBL" id="CAJNDS010000378">
    <property type="protein sequence ID" value="CAE7199132.1"/>
    <property type="molecule type" value="Genomic_DNA"/>
</dbReference>
<dbReference type="Gene3D" id="3.40.50.150">
    <property type="entry name" value="Vaccinia Virus protein VP39"/>
    <property type="match status" value="1"/>
</dbReference>
<feature type="transmembrane region" description="Helical" evidence="5">
    <location>
        <begin position="645"/>
        <end position="668"/>
    </location>
</feature>
<evidence type="ECO:0000256" key="1">
    <source>
        <dbReference type="ARBA" id="ARBA00008361"/>
    </source>
</evidence>
<keyword evidence="5" id="KW-1133">Transmembrane helix</keyword>
<dbReference type="InterPro" id="IPR029063">
    <property type="entry name" value="SAM-dependent_MTases_sf"/>
</dbReference>
<feature type="transmembrane region" description="Helical" evidence="5">
    <location>
        <begin position="384"/>
        <end position="402"/>
    </location>
</feature>
<feature type="transmembrane region" description="Helical" evidence="5">
    <location>
        <begin position="680"/>
        <end position="701"/>
    </location>
</feature>
<evidence type="ECO:0000313" key="7">
    <source>
        <dbReference type="EMBL" id="CAE7199132.1"/>
    </source>
</evidence>
<keyword evidence="8" id="KW-1185">Reference proteome</keyword>
<dbReference type="AlphaFoldDB" id="A0A812JC89"/>
<dbReference type="InterPro" id="IPR011701">
    <property type="entry name" value="MFS"/>
</dbReference>
<comment type="caution">
    <text evidence="7">The sequence shown here is derived from an EMBL/GenBank/DDBJ whole genome shotgun (WGS) entry which is preliminary data.</text>
</comment>
<keyword evidence="2" id="KW-0489">Methyltransferase</keyword>
<feature type="transmembrane region" description="Helical" evidence="5">
    <location>
        <begin position="553"/>
        <end position="578"/>
    </location>
</feature>
<feature type="domain" description="Methyltransferase" evidence="6">
    <location>
        <begin position="78"/>
        <end position="175"/>
    </location>
</feature>
<organism evidence="7 8">
    <name type="scientific">Symbiodinium natans</name>
    <dbReference type="NCBI Taxonomy" id="878477"/>
    <lineage>
        <taxon>Eukaryota</taxon>
        <taxon>Sar</taxon>
        <taxon>Alveolata</taxon>
        <taxon>Dinophyceae</taxon>
        <taxon>Suessiales</taxon>
        <taxon>Symbiodiniaceae</taxon>
        <taxon>Symbiodinium</taxon>
    </lineage>
</organism>
<feature type="transmembrane region" description="Helical" evidence="5">
    <location>
        <begin position="342"/>
        <end position="364"/>
    </location>
</feature>
<comment type="similarity">
    <text evidence="1">Belongs to the methyltransferase superfamily.</text>
</comment>
<dbReference type="SUPFAM" id="SSF103473">
    <property type="entry name" value="MFS general substrate transporter"/>
    <property type="match status" value="1"/>
</dbReference>
<dbReference type="CDD" id="cd02440">
    <property type="entry name" value="AdoMet_MTases"/>
    <property type="match status" value="1"/>
</dbReference>
<evidence type="ECO:0000256" key="3">
    <source>
        <dbReference type="ARBA" id="ARBA00022679"/>
    </source>
</evidence>
<dbReference type="GO" id="GO:0032259">
    <property type="term" value="P:methylation"/>
    <property type="evidence" value="ECO:0007669"/>
    <property type="project" value="UniProtKB-KW"/>
</dbReference>
<feature type="region of interest" description="Disordered" evidence="4">
    <location>
        <begin position="1"/>
        <end position="30"/>
    </location>
</feature>
<dbReference type="InterPro" id="IPR051419">
    <property type="entry name" value="Lys/N-term_MeTrsfase_sf"/>
</dbReference>
<feature type="transmembrane region" description="Helical" evidence="5">
    <location>
        <begin position="621"/>
        <end position="639"/>
    </location>
</feature>
<protein>
    <submittedName>
        <fullName evidence="7">Eef1aknmt protein</fullName>
    </submittedName>
</protein>
<dbReference type="InterPro" id="IPR036259">
    <property type="entry name" value="MFS_trans_sf"/>
</dbReference>
<evidence type="ECO:0000256" key="4">
    <source>
        <dbReference type="SAM" id="MobiDB-lite"/>
    </source>
</evidence>
<feature type="transmembrane region" description="Helical" evidence="5">
    <location>
        <begin position="409"/>
        <end position="429"/>
    </location>
</feature>